<evidence type="ECO:0000313" key="2">
    <source>
        <dbReference type="EMBL" id="BDB99568.1"/>
    </source>
</evidence>
<dbReference type="InterPro" id="IPR006439">
    <property type="entry name" value="HAD-SF_hydro_IA"/>
</dbReference>
<dbReference type="KEGG" id="scas:SACC_25850"/>
<keyword evidence="3" id="KW-1185">Reference proteome</keyword>
<dbReference type="SUPFAM" id="SSF56784">
    <property type="entry name" value="HAD-like"/>
    <property type="match status" value="1"/>
</dbReference>
<dbReference type="InterPro" id="IPR036412">
    <property type="entry name" value="HAD-like_sf"/>
</dbReference>
<evidence type="ECO:0000256" key="1">
    <source>
        <dbReference type="ARBA" id="ARBA00007958"/>
    </source>
</evidence>
<comment type="similarity">
    <text evidence="1">Belongs to the HAD-like hydrolase superfamily.</text>
</comment>
<dbReference type="EMBL" id="AP025226">
    <property type="protein sequence ID" value="BDB99568.1"/>
    <property type="molecule type" value="Genomic_DNA"/>
</dbReference>
<accession>A0AAQ4CUT7</accession>
<dbReference type="SFLD" id="SFLDG01129">
    <property type="entry name" value="C1.5:_HAD__Beta-PGM__Phosphata"/>
    <property type="match status" value="1"/>
</dbReference>
<dbReference type="Gene3D" id="3.40.50.1000">
    <property type="entry name" value="HAD superfamily/HAD-like"/>
    <property type="match status" value="1"/>
</dbReference>
<name>A0AAQ4CUT7_9CREN</name>
<dbReference type="PANTHER" id="PTHR46191:SF2">
    <property type="entry name" value="HALOACID DEHALOGENASE-LIKE HYDROLASE DOMAIN-CONTAINING PROTEIN 3"/>
    <property type="match status" value="1"/>
</dbReference>
<dbReference type="Pfam" id="PF00702">
    <property type="entry name" value="Hydrolase"/>
    <property type="match status" value="1"/>
</dbReference>
<dbReference type="Gene3D" id="1.10.150.660">
    <property type="match status" value="1"/>
</dbReference>
<evidence type="ECO:0000313" key="3">
    <source>
        <dbReference type="Proteomes" id="UP001319921"/>
    </source>
</evidence>
<dbReference type="Proteomes" id="UP001319921">
    <property type="component" value="Chromosome"/>
</dbReference>
<dbReference type="InterPro" id="IPR023214">
    <property type="entry name" value="HAD_sf"/>
</dbReference>
<dbReference type="SFLD" id="SFLDS00003">
    <property type="entry name" value="Haloacid_Dehalogenase"/>
    <property type="match status" value="1"/>
</dbReference>
<reference evidence="2 3" key="1">
    <citation type="journal article" date="2022" name="Microbiol. Resour. Announc.">
        <title>Complete Genome Sequence of the Hyperthermophilic and Acidophilic Archaeon Saccharolobus caldissimus Strain HS-3T.</title>
        <authorList>
            <person name="Sakai H.D."/>
            <person name="Kurosawa N."/>
        </authorList>
    </citation>
    <scope>NUCLEOTIDE SEQUENCE [LARGE SCALE GENOMIC DNA]</scope>
    <source>
        <strain evidence="2 3">JCM32116</strain>
    </source>
</reference>
<gene>
    <name evidence="2" type="ORF">SACC_25850</name>
</gene>
<dbReference type="GeneID" id="68867303"/>
<dbReference type="InterPro" id="IPR051828">
    <property type="entry name" value="HAD-like_hydrolase_domain"/>
</dbReference>
<organism evidence="2 3">
    <name type="scientific">Saccharolobus caldissimus</name>
    <dbReference type="NCBI Taxonomy" id="1702097"/>
    <lineage>
        <taxon>Archaea</taxon>
        <taxon>Thermoproteota</taxon>
        <taxon>Thermoprotei</taxon>
        <taxon>Sulfolobales</taxon>
        <taxon>Sulfolobaceae</taxon>
        <taxon>Saccharolobus</taxon>
    </lineage>
</organism>
<dbReference type="NCBIfam" id="TIGR01549">
    <property type="entry name" value="HAD-SF-IA-v1"/>
    <property type="match status" value="1"/>
</dbReference>
<protein>
    <submittedName>
        <fullName evidence="2">2-haloalkanoic acid dehalogenase</fullName>
    </submittedName>
</protein>
<sequence>MKSYKAVFIDFGNTLVGFNPAFYEKVYQVLRDNGYDFDLRRVFRAYIKAMALQHFPNENGHNPVDIREFIYNLGIYPNQELIRALSKADVRDGEAFIYDDAIDFLETLKSMELKIILVSNASPRVQKLLDDFNLRKYFDALVLSYEVKAVKPNPKIFSYAIMMGGYPAIHIGDIYELDYVGAKRSYLDAILLDRYDFYPDIKEDKVRDLKEAKNILIKLMEE</sequence>
<proteinExistence type="inferred from homology"/>
<dbReference type="AlphaFoldDB" id="A0AAQ4CUT7"/>
<dbReference type="PANTHER" id="PTHR46191">
    <property type="match status" value="1"/>
</dbReference>
<dbReference type="RefSeq" id="WP_229569949.1">
    <property type="nucleotide sequence ID" value="NZ_AP025226.1"/>
</dbReference>